<comment type="caution">
    <text evidence="1">The sequence shown here is derived from an EMBL/GenBank/DDBJ whole genome shotgun (WGS) entry which is preliminary data.</text>
</comment>
<organism evidence="1 2">
    <name type="scientific">Populus alba</name>
    <name type="common">White poplar</name>
    <dbReference type="NCBI Taxonomy" id="43335"/>
    <lineage>
        <taxon>Eukaryota</taxon>
        <taxon>Viridiplantae</taxon>
        <taxon>Streptophyta</taxon>
        <taxon>Embryophyta</taxon>
        <taxon>Tracheophyta</taxon>
        <taxon>Spermatophyta</taxon>
        <taxon>Magnoliopsida</taxon>
        <taxon>eudicotyledons</taxon>
        <taxon>Gunneridae</taxon>
        <taxon>Pentapetalae</taxon>
        <taxon>rosids</taxon>
        <taxon>fabids</taxon>
        <taxon>Malpighiales</taxon>
        <taxon>Salicaceae</taxon>
        <taxon>Saliceae</taxon>
        <taxon>Populus</taxon>
    </lineage>
</organism>
<sequence>MALNNMGVSDVTGVEIVDSLSLVKRADPNNLPFFDGVFDLAFSAHLEEALFPLRIVGEMERTVRNGGVCVVAVKECGGEEVDAIARLFRKSMFVGAENVTLIGMRMTRIIMRFVSLFLRVENQETAVLVLFLVHFLCQSKKGFKRHNYCLPMKKSKLSVGKYTIFPLMVSNMFGMKLSCLPALANGVWQWRKSQLAIRHLIFQRYGALQCQIYDMALTPSVPKKCSKIFVQSSDIVCP</sequence>
<protein>
    <submittedName>
        <fullName evidence="1">Uncharacterized protein</fullName>
    </submittedName>
</protein>
<keyword evidence="2" id="KW-1185">Reference proteome</keyword>
<reference evidence="1 2" key="1">
    <citation type="journal article" date="2024" name="Plant Biotechnol. J.">
        <title>Genome and CRISPR/Cas9 system of a widespread forest tree (Populus alba) in the world.</title>
        <authorList>
            <person name="Liu Y.J."/>
            <person name="Jiang P.F."/>
            <person name="Han X.M."/>
            <person name="Li X.Y."/>
            <person name="Wang H.M."/>
            <person name="Wang Y.J."/>
            <person name="Wang X.X."/>
            <person name="Zeng Q.Y."/>
        </authorList>
    </citation>
    <scope>NUCLEOTIDE SEQUENCE [LARGE SCALE GENOMIC DNA]</scope>
    <source>
        <strain evidence="2">cv. PAL-ZL1</strain>
    </source>
</reference>
<evidence type="ECO:0000313" key="2">
    <source>
        <dbReference type="Proteomes" id="UP000309997"/>
    </source>
</evidence>
<dbReference type="EMBL" id="RCHU02000013">
    <property type="protein sequence ID" value="KAL3574542.1"/>
    <property type="molecule type" value="Genomic_DNA"/>
</dbReference>
<dbReference type="Proteomes" id="UP000309997">
    <property type="component" value="Unassembled WGS sequence"/>
</dbReference>
<gene>
    <name evidence="1" type="ORF">D5086_025155</name>
</gene>
<proteinExistence type="predicted"/>
<name>A0ACC4B7I9_POPAL</name>
<accession>A0ACC4B7I9</accession>
<evidence type="ECO:0000313" key="1">
    <source>
        <dbReference type="EMBL" id="KAL3574542.1"/>
    </source>
</evidence>